<feature type="transmembrane region" description="Helical" evidence="10">
    <location>
        <begin position="7"/>
        <end position="33"/>
    </location>
</feature>
<dbReference type="InterPro" id="IPR003594">
    <property type="entry name" value="HATPase_dom"/>
</dbReference>
<keyword evidence="7 13" id="KW-0418">Kinase</keyword>
<dbReference type="InterPro" id="IPR004358">
    <property type="entry name" value="Sig_transdc_His_kin-like_C"/>
</dbReference>
<dbReference type="GO" id="GO:0005886">
    <property type="term" value="C:plasma membrane"/>
    <property type="evidence" value="ECO:0007669"/>
    <property type="project" value="UniProtKB-SubCell"/>
</dbReference>
<evidence type="ECO:0000256" key="4">
    <source>
        <dbReference type="ARBA" id="ARBA00022553"/>
    </source>
</evidence>
<sequence length="362" mass="42832">MKVYTRLIIHFLSTLFLFFLFFVLMYILLLFSFSYLSDTLTWFKRLDYSMVKAVYVVFVTLIFCLWYGWYTGAPLFHLLEWLKQLASGTYEEPKLKERFYQRTKMRKLHRSYQIYDELILYMRRLTSKLNQNEIARIELEEMRKDWIAGVSHDMKTPLSYIKGYTAMMLSPDYVWTEEEKEKFICIIQEKALYIEQLIEDFQISQFTPTLNTKKQDIVEFIRCAVIDIANNPQAQHYHFSFHAEVPHIYTYFDEKLMLRIFYNLLMNTIIHNPMGTQIHTDVKLEEQVLITISDNGIGINQKNVQHLFDRYYRGTSTDTPEAGTGLGMFIVQQLISAHGGTIEVKSIQGKGTTFLIYLPIQG</sequence>
<dbReference type="InterPro" id="IPR005467">
    <property type="entry name" value="His_kinase_dom"/>
</dbReference>
<dbReference type="PATRIC" id="fig|47500.8.peg.400"/>
<protein>
    <recommendedName>
        <fullName evidence="3">histidine kinase</fullName>
        <ecNumber evidence="3">2.7.13.3</ecNumber>
    </recommendedName>
</protein>
<keyword evidence="14" id="KW-1185">Reference proteome</keyword>
<feature type="domain" description="Histidine kinase" evidence="11">
    <location>
        <begin position="149"/>
        <end position="362"/>
    </location>
</feature>
<dbReference type="PRINTS" id="PR00344">
    <property type="entry name" value="BCTRLSENSOR"/>
</dbReference>
<reference evidence="13 15" key="2">
    <citation type="submission" date="2016-10" db="EMBL/GenBank/DDBJ databases">
        <authorList>
            <person name="de Groot N.N."/>
        </authorList>
    </citation>
    <scope>NUCLEOTIDE SEQUENCE [LARGE SCALE GENOMIC DNA]</scope>
    <source>
        <strain evidence="13 15">DSM 2895</strain>
    </source>
</reference>
<dbReference type="PANTHER" id="PTHR45453:SF1">
    <property type="entry name" value="PHOSPHATE REGULON SENSOR PROTEIN PHOR"/>
    <property type="match status" value="1"/>
</dbReference>
<dbReference type="CDD" id="cd00075">
    <property type="entry name" value="HATPase"/>
    <property type="match status" value="1"/>
</dbReference>
<dbReference type="SMART" id="SM00388">
    <property type="entry name" value="HisKA"/>
    <property type="match status" value="1"/>
</dbReference>
<dbReference type="SUPFAM" id="SSF55874">
    <property type="entry name" value="ATPase domain of HSP90 chaperone/DNA topoisomerase II/histidine kinase"/>
    <property type="match status" value="1"/>
</dbReference>
<dbReference type="SUPFAM" id="SSF47384">
    <property type="entry name" value="Homodimeric domain of signal transducing histidine kinase"/>
    <property type="match status" value="1"/>
</dbReference>
<evidence type="ECO:0000256" key="9">
    <source>
        <dbReference type="ARBA" id="ARBA00023012"/>
    </source>
</evidence>
<dbReference type="EC" id="2.7.13.3" evidence="3"/>
<evidence type="ECO:0000256" key="2">
    <source>
        <dbReference type="ARBA" id="ARBA00004651"/>
    </source>
</evidence>
<dbReference type="PROSITE" id="PS50109">
    <property type="entry name" value="HIS_KIN"/>
    <property type="match status" value="1"/>
</dbReference>
<dbReference type="CDD" id="cd00082">
    <property type="entry name" value="HisKA"/>
    <property type="match status" value="1"/>
</dbReference>
<accession>A0A0D1Y875</accession>
<evidence type="ECO:0000259" key="11">
    <source>
        <dbReference type="PROSITE" id="PS50109"/>
    </source>
</evidence>
<evidence type="ECO:0000256" key="5">
    <source>
        <dbReference type="ARBA" id="ARBA00022679"/>
    </source>
</evidence>
<keyword evidence="10" id="KW-0472">Membrane</keyword>
<evidence type="ECO:0000313" key="12">
    <source>
        <dbReference type="EMBL" id="KON96661.1"/>
    </source>
</evidence>
<dbReference type="Pfam" id="PF00512">
    <property type="entry name" value="HisKA"/>
    <property type="match status" value="1"/>
</dbReference>
<dbReference type="EMBL" id="LGUG01000004">
    <property type="protein sequence ID" value="KON96661.1"/>
    <property type="molecule type" value="Genomic_DNA"/>
</dbReference>
<dbReference type="InterPro" id="IPR050351">
    <property type="entry name" value="BphY/WalK/GraS-like"/>
</dbReference>
<evidence type="ECO:0000256" key="3">
    <source>
        <dbReference type="ARBA" id="ARBA00012438"/>
    </source>
</evidence>
<dbReference type="EMBL" id="FNED01000030">
    <property type="protein sequence ID" value="SDJ84879.1"/>
    <property type="molecule type" value="Genomic_DNA"/>
</dbReference>
<dbReference type="GO" id="GO:0005524">
    <property type="term" value="F:ATP binding"/>
    <property type="evidence" value="ECO:0007669"/>
    <property type="project" value="UniProtKB-KW"/>
</dbReference>
<comment type="subcellular location">
    <subcellularLocation>
        <location evidence="2">Cell membrane</location>
        <topology evidence="2">Multi-pass membrane protein</topology>
    </subcellularLocation>
</comment>
<dbReference type="Gene3D" id="3.30.565.10">
    <property type="entry name" value="Histidine kinase-like ATPase, C-terminal domain"/>
    <property type="match status" value="1"/>
</dbReference>
<keyword evidence="6" id="KW-0547">Nucleotide-binding</keyword>
<keyword evidence="9" id="KW-0902">Two-component regulatory system</keyword>
<dbReference type="Gene3D" id="1.10.287.130">
    <property type="match status" value="1"/>
</dbReference>
<dbReference type="Proteomes" id="UP000182836">
    <property type="component" value="Unassembled WGS sequence"/>
</dbReference>
<keyword evidence="10" id="KW-1133">Transmembrane helix</keyword>
<evidence type="ECO:0000313" key="13">
    <source>
        <dbReference type="EMBL" id="SDJ84879.1"/>
    </source>
</evidence>
<reference evidence="12 14" key="1">
    <citation type="submission" date="2015-07" db="EMBL/GenBank/DDBJ databases">
        <title>Fjat-14205 dsm 2895.</title>
        <authorList>
            <person name="Liu B."/>
            <person name="Wang J."/>
            <person name="Zhu Y."/>
            <person name="Liu G."/>
            <person name="Chen Q."/>
            <person name="Chen Z."/>
            <person name="Lan J."/>
            <person name="Che J."/>
            <person name="Ge C."/>
            <person name="Shi H."/>
            <person name="Pan Z."/>
            <person name="Liu X."/>
        </authorList>
    </citation>
    <scope>NUCLEOTIDE SEQUENCE [LARGE SCALE GENOMIC DNA]</scope>
    <source>
        <strain evidence="12 14">DSM 2895</strain>
    </source>
</reference>
<dbReference type="PANTHER" id="PTHR45453">
    <property type="entry name" value="PHOSPHATE REGULON SENSOR PROTEIN PHOR"/>
    <property type="match status" value="1"/>
</dbReference>
<name>A0A0D1Y875_ANEMI</name>
<feature type="transmembrane region" description="Helical" evidence="10">
    <location>
        <begin position="53"/>
        <end position="70"/>
    </location>
</feature>
<evidence type="ECO:0000256" key="8">
    <source>
        <dbReference type="ARBA" id="ARBA00022840"/>
    </source>
</evidence>
<dbReference type="Proteomes" id="UP000037269">
    <property type="component" value="Unassembled WGS sequence"/>
</dbReference>
<evidence type="ECO:0000256" key="7">
    <source>
        <dbReference type="ARBA" id="ARBA00022777"/>
    </source>
</evidence>
<dbReference type="Pfam" id="PF02518">
    <property type="entry name" value="HATPase_c"/>
    <property type="match status" value="1"/>
</dbReference>
<dbReference type="InterPro" id="IPR036890">
    <property type="entry name" value="HATPase_C_sf"/>
</dbReference>
<dbReference type="RefSeq" id="WP_043066407.1">
    <property type="nucleotide sequence ID" value="NZ_CCMI01000083.1"/>
</dbReference>
<evidence type="ECO:0000313" key="14">
    <source>
        <dbReference type="Proteomes" id="UP000037269"/>
    </source>
</evidence>
<evidence type="ECO:0000313" key="15">
    <source>
        <dbReference type="Proteomes" id="UP000182836"/>
    </source>
</evidence>
<dbReference type="GO" id="GO:0000155">
    <property type="term" value="F:phosphorelay sensor kinase activity"/>
    <property type="evidence" value="ECO:0007669"/>
    <property type="project" value="InterPro"/>
</dbReference>
<dbReference type="InterPro" id="IPR036097">
    <property type="entry name" value="HisK_dim/P_sf"/>
</dbReference>
<comment type="catalytic activity">
    <reaction evidence="1">
        <text>ATP + protein L-histidine = ADP + protein N-phospho-L-histidine.</text>
        <dbReference type="EC" id="2.7.13.3"/>
    </reaction>
</comment>
<dbReference type="GO" id="GO:0004721">
    <property type="term" value="F:phosphoprotein phosphatase activity"/>
    <property type="evidence" value="ECO:0007669"/>
    <property type="project" value="TreeGrafter"/>
</dbReference>
<proteinExistence type="predicted"/>
<dbReference type="SMART" id="SM00387">
    <property type="entry name" value="HATPase_c"/>
    <property type="match status" value="1"/>
</dbReference>
<evidence type="ECO:0000256" key="6">
    <source>
        <dbReference type="ARBA" id="ARBA00022741"/>
    </source>
</evidence>
<evidence type="ECO:0000256" key="10">
    <source>
        <dbReference type="SAM" id="Phobius"/>
    </source>
</evidence>
<dbReference type="InterPro" id="IPR003661">
    <property type="entry name" value="HisK_dim/P_dom"/>
</dbReference>
<organism evidence="12 14">
    <name type="scientific">Aneurinibacillus migulanus</name>
    <name type="common">Bacillus migulanus</name>
    <dbReference type="NCBI Taxonomy" id="47500"/>
    <lineage>
        <taxon>Bacteria</taxon>
        <taxon>Bacillati</taxon>
        <taxon>Bacillota</taxon>
        <taxon>Bacilli</taxon>
        <taxon>Bacillales</taxon>
        <taxon>Paenibacillaceae</taxon>
        <taxon>Aneurinibacillus group</taxon>
        <taxon>Aneurinibacillus</taxon>
    </lineage>
</organism>
<gene>
    <name evidence="12" type="ORF">AF333_15440</name>
    <name evidence="13" type="ORF">SAMN04487909_13020</name>
</gene>
<keyword evidence="4" id="KW-0597">Phosphoprotein</keyword>
<keyword evidence="5" id="KW-0808">Transferase</keyword>
<evidence type="ECO:0000256" key="1">
    <source>
        <dbReference type="ARBA" id="ARBA00000085"/>
    </source>
</evidence>
<dbReference type="AlphaFoldDB" id="A0A0D1Y875"/>
<keyword evidence="10" id="KW-0812">Transmembrane</keyword>
<dbReference type="FunFam" id="3.30.565.10:FF:000006">
    <property type="entry name" value="Sensor histidine kinase WalK"/>
    <property type="match status" value="1"/>
</dbReference>
<keyword evidence="8" id="KW-0067">ATP-binding</keyword>
<dbReference type="GO" id="GO:0016036">
    <property type="term" value="P:cellular response to phosphate starvation"/>
    <property type="evidence" value="ECO:0007669"/>
    <property type="project" value="TreeGrafter"/>
</dbReference>
<dbReference type="STRING" id="47500.AF333_15440"/>